<gene>
    <name evidence="2" type="ORF">Q31b_27040</name>
</gene>
<comment type="caution">
    <text evidence="2">The sequence shown here is derived from an EMBL/GenBank/DDBJ whole genome shotgun (WGS) entry which is preliminary data.</text>
</comment>
<evidence type="ECO:0000313" key="3">
    <source>
        <dbReference type="Proteomes" id="UP000315471"/>
    </source>
</evidence>
<name>A0A5C6DXX7_9BACT</name>
<evidence type="ECO:0000259" key="1">
    <source>
        <dbReference type="Pfam" id="PF03372"/>
    </source>
</evidence>
<reference evidence="2 3" key="1">
    <citation type="submission" date="2019-02" db="EMBL/GenBank/DDBJ databases">
        <title>Deep-cultivation of Planctomycetes and their phenomic and genomic characterization uncovers novel biology.</title>
        <authorList>
            <person name="Wiegand S."/>
            <person name="Jogler M."/>
            <person name="Boedeker C."/>
            <person name="Pinto D."/>
            <person name="Vollmers J."/>
            <person name="Rivas-Marin E."/>
            <person name="Kohn T."/>
            <person name="Peeters S.H."/>
            <person name="Heuer A."/>
            <person name="Rast P."/>
            <person name="Oberbeckmann S."/>
            <person name="Bunk B."/>
            <person name="Jeske O."/>
            <person name="Meyerdierks A."/>
            <person name="Storesund J.E."/>
            <person name="Kallscheuer N."/>
            <person name="Luecker S."/>
            <person name="Lage O.M."/>
            <person name="Pohl T."/>
            <person name="Merkel B.J."/>
            <person name="Hornburger P."/>
            <person name="Mueller R.-W."/>
            <person name="Bruemmer F."/>
            <person name="Labrenz M."/>
            <person name="Spormann A.M."/>
            <person name="Op Den Camp H."/>
            <person name="Overmann J."/>
            <person name="Amann R."/>
            <person name="Jetten M.S.M."/>
            <person name="Mascher T."/>
            <person name="Medema M.H."/>
            <person name="Devos D.P."/>
            <person name="Kaster A.-K."/>
            <person name="Ovreas L."/>
            <person name="Rohde M."/>
            <person name="Galperin M.Y."/>
            <person name="Jogler C."/>
        </authorList>
    </citation>
    <scope>NUCLEOTIDE SEQUENCE [LARGE SCALE GENOMIC DNA]</scope>
    <source>
        <strain evidence="2 3">Q31b</strain>
    </source>
</reference>
<dbReference type="EMBL" id="SJPY01000004">
    <property type="protein sequence ID" value="TWU41265.1"/>
    <property type="molecule type" value="Genomic_DNA"/>
</dbReference>
<dbReference type="RefSeq" id="WP_146600109.1">
    <property type="nucleotide sequence ID" value="NZ_SJPY01000004.1"/>
</dbReference>
<dbReference type="SUPFAM" id="SSF56219">
    <property type="entry name" value="DNase I-like"/>
    <property type="match status" value="1"/>
</dbReference>
<dbReference type="InterPro" id="IPR005135">
    <property type="entry name" value="Endo/exonuclease/phosphatase"/>
</dbReference>
<dbReference type="OrthoDB" id="223633at2"/>
<sequence>MAFDRYLTLTYKAPHSMRYLFLFSIACLLGTMLPAIVMAQTNEVVYLDGEVSEWQPSDVLANDPAGDTEGIIDLAAVSVRMNGCVMFVRLKTHEPVGLQSGRPEEGTLRMIVKMPTARKLTIDFRNRSATLSGSDSESTLAWADLDFVCLPTFASNDFEMRIDLGRLGVEPNDELTIGFDGSDSLDGILSISVPQRAMATTREPFIAERSPGCIRIASMNTLHQGTCDPERSASIRRLFVFANADVYCFNEEWDESGFRQGAPGVIPNASQDTSYHWQNGCGIATKFELTPIPLSLYRGAAALIQFPNGERIVVISIHFDCCGSSGSKEDRLRVYEAEHVLAQIARIRTGEFGEQAKDAGVVLLGDYNLVGSRKPLDILNQGGLQDIMLRSPVDGSAVTWRAISPRESFWPGRLDYVTVDTSRLQTVGGFLIHSDEFSSVDQNAANMVTASDHAMMVVDLEEG</sequence>
<feature type="domain" description="Endonuclease/exonuclease/phosphatase" evidence="1">
    <location>
        <begin position="220"/>
        <end position="453"/>
    </location>
</feature>
<protein>
    <submittedName>
        <fullName evidence="2">Endonuclease/Exonuclease/phosphatase family protein</fullName>
    </submittedName>
</protein>
<keyword evidence="2" id="KW-0540">Nuclease</keyword>
<evidence type="ECO:0000313" key="2">
    <source>
        <dbReference type="EMBL" id="TWU41265.1"/>
    </source>
</evidence>
<dbReference type="AlphaFoldDB" id="A0A5C6DXX7"/>
<keyword evidence="3" id="KW-1185">Reference proteome</keyword>
<proteinExistence type="predicted"/>
<organism evidence="2 3">
    <name type="scientific">Novipirellula aureliae</name>
    <dbReference type="NCBI Taxonomy" id="2527966"/>
    <lineage>
        <taxon>Bacteria</taxon>
        <taxon>Pseudomonadati</taxon>
        <taxon>Planctomycetota</taxon>
        <taxon>Planctomycetia</taxon>
        <taxon>Pirellulales</taxon>
        <taxon>Pirellulaceae</taxon>
        <taxon>Novipirellula</taxon>
    </lineage>
</organism>
<dbReference type="Proteomes" id="UP000315471">
    <property type="component" value="Unassembled WGS sequence"/>
</dbReference>
<dbReference type="GO" id="GO:0004527">
    <property type="term" value="F:exonuclease activity"/>
    <property type="evidence" value="ECO:0007669"/>
    <property type="project" value="UniProtKB-KW"/>
</dbReference>
<keyword evidence="2" id="KW-0269">Exonuclease</keyword>
<dbReference type="Gene3D" id="3.60.10.10">
    <property type="entry name" value="Endonuclease/exonuclease/phosphatase"/>
    <property type="match status" value="1"/>
</dbReference>
<dbReference type="GO" id="GO:0004519">
    <property type="term" value="F:endonuclease activity"/>
    <property type="evidence" value="ECO:0007669"/>
    <property type="project" value="UniProtKB-KW"/>
</dbReference>
<keyword evidence="2" id="KW-0255">Endonuclease</keyword>
<dbReference type="InterPro" id="IPR036691">
    <property type="entry name" value="Endo/exonu/phosph_ase_sf"/>
</dbReference>
<accession>A0A5C6DXX7</accession>
<keyword evidence="2" id="KW-0378">Hydrolase</keyword>
<dbReference type="Pfam" id="PF03372">
    <property type="entry name" value="Exo_endo_phos"/>
    <property type="match status" value="1"/>
</dbReference>